<sequence length="185" mass="21777">ENVKCHIQICKTYKDYRCSICRKKFTTISGLKMHMSNCGKTLYINSKFCPYKTCRSDSLRKHMVRHFKNDPSIVDESQVEGTHNAGPLYDLFCEKCSRPEESGEYKNDCYYCLKCKTKLRLHCRKCNLIYKCRRNITAHHMASHGRQKCLKCDRQFQNLNLHINFCRDPTIYCGLCHTTPTKNII</sequence>
<organism evidence="3 4">
    <name type="scientific">Trichomalopsis sarcophagae</name>
    <dbReference type="NCBI Taxonomy" id="543379"/>
    <lineage>
        <taxon>Eukaryota</taxon>
        <taxon>Metazoa</taxon>
        <taxon>Ecdysozoa</taxon>
        <taxon>Arthropoda</taxon>
        <taxon>Hexapoda</taxon>
        <taxon>Insecta</taxon>
        <taxon>Pterygota</taxon>
        <taxon>Neoptera</taxon>
        <taxon>Endopterygota</taxon>
        <taxon>Hymenoptera</taxon>
        <taxon>Apocrita</taxon>
        <taxon>Proctotrupomorpha</taxon>
        <taxon>Chalcidoidea</taxon>
        <taxon>Pteromalidae</taxon>
        <taxon>Pteromalinae</taxon>
        <taxon>Trichomalopsis</taxon>
    </lineage>
</organism>
<feature type="non-terminal residue" evidence="3">
    <location>
        <position position="1"/>
    </location>
</feature>
<dbReference type="SUPFAM" id="SSF57667">
    <property type="entry name" value="beta-beta-alpha zinc fingers"/>
    <property type="match status" value="1"/>
</dbReference>
<feature type="domain" description="C2H2-type" evidence="2">
    <location>
        <begin position="16"/>
        <end position="35"/>
    </location>
</feature>
<evidence type="ECO:0000259" key="2">
    <source>
        <dbReference type="PROSITE" id="PS50157"/>
    </source>
</evidence>
<comment type="caution">
    <text evidence="3">The sequence shown here is derived from an EMBL/GenBank/DDBJ whole genome shotgun (WGS) entry which is preliminary data.</text>
</comment>
<name>A0A232ET74_9HYME</name>
<keyword evidence="1" id="KW-0862">Zinc</keyword>
<accession>A0A232ET74</accession>
<dbReference type="GO" id="GO:0008270">
    <property type="term" value="F:zinc ion binding"/>
    <property type="evidence" value="ECO:0007669"/>
    <property type="project" value="UniProtKB-KW"/>
</dbReference>
<dbReference type="AlphaFoldDB" id="A0A232ET74"/>
<evidence type="ECO:0000256" key="1">
    <source>
        <dbReference type="PROSITE-ProRule" id="PRU00042"/>
    </source>
</evidence>
<gene>
    <name evidence="3" type="ORF">TSAR_002038</name>
</gene>
<keyword evidence="1" id="KW-0479">Metal-binding</keyword>
<reference evidence="3 4" key="1">
    <citation type="journal article" date="2017" name="Curr. Biol.">
        <title>The Evolution of Venom by Co-option of Single-Copy Genes.</title>
        <authorList>
            <person name="Martinson E.O."/>
            <person name="Mrinalini"/>
            <person name="Kelkar Y.D."/>
            <person name="Chang C.H."/>
            <person name="Werren J.H."/>
        </authorList>
    </citation>
    <scope>NUCLEOTIDE SEQUENCE [LARGE SCALE GENOMIC DNA]</scope>
    <source>
        <strain evidence="3 4">Alberta</strain>
        <tissue evidence="3">Whole body</tissue>
    </source>
</reference>
<evidence type="ECO:0000313" key="3">
    <source>
        <dbReference type="EMBL" id="OXU21544.1"/>
    </source>
</evidence>
<dbReference type="PROSITE" id="PS00028">
    <property type="entry name" value="ZINC_FINGER_C2H2_1"/>
    <property type="match status" value="1"/>
</dbReference>
<keyword evidence="4" id="KW-1185">Reference proteome</keyword>
<dbReference type="EMBL" id="NNAY01002328">
    <property type="protein sequence ID" value="OXU21544.1"/>
    <property type="molecule type" value="Genomic_DNA"/>
</dbReference>
<dbReference type="InterPro" id="IPR013087">
    <property type="entry name" value="Znf_C2H2_type"/>
</dbReference>
<protein>
    <recommendedName>
        <fullName evidence="2">C2H2-type domain-containing protein</fullName>
    </recommendedName>
</protein>
<dbReference type="SMART" id="SM00355">
    <property type="entry name" value="ZnF_C2H2"/>
    <property type="match status" value="3"/>
</dbReference>
<dbReference type="PROSITE" id="PS50157">
    <property type="entry name" value="ZINC_FINGER_C2H2_2"/>
    <property type="match status" value="1"/>
</dbReference>
<dbReference type="Proteomes" id="UP000215335">
    <property type="component" value="Unassembled WGS sequence"/>
</dbReference>
<keyword evidence="1" id="KW-0863">Zinc-finger</keyword>
<proteinExistence type="predicted"/>
<dbReference type="InterPro" id="IPR036236">
    <property type="entry name" value="Znf_C2H2_sf"/>
</dbReference>
<evidence type="ECO:0000313" key="4">
    <source>
        <dbReference type="Proteomes" id="UP000215335"/>
    </source>
</evidence>
<dbReference type="Gene3D" id="3.30.160.60">
    <property type="entry name" value="Classic Zinc Finger"/>
    <property type="match status" value="1"/>
</dbReference>